<keyword evidence="4" id="KW-0963">Cytoplasm</keyword>
<dbReference type="Proteomes" id="UP000799118">
    <property type="component" value="Unassembled WGS sequence"/>
</dbReference>
<dbReference type="Pfam" id="PF13513">
    <property type="entry name" value="HEAT_EZ"/>
    <property type="match status" value="1"/>
</dbReference>
<evidence type="ECO:0000256" key="1">
    <source>
        <dbReference type="ARBA" id="ARBA00004123"/>
    </source>
</evidence>
<gene>
    <name evidence="9" type="ORF">BT96DRAFT_948687</name>
</gene>
<evidence type="ECO:0000256" key="2">
    <source>
        <dbReference type="ARBA" id="ARBA00004496"/>
    </source>
</evidence>
<keyword evidence="10" id="KW-1185">Reference proteome</keyword>
<dbReference type="PANTHER" id="PTHR10527">
    <property type="entry name" value="IMPORTIN BETA"/>
    <property type="match status" value="1"/>
</dbReference>
<dbReference type="InterPro" id="IPR016024">
    <property type="entry name" value="ARM-type_fold"/>
</dbReference>
<evidence type="ECO:0000256" key="5">
    <source>
        <dbReference type="ARBA" id="ARBA00022737"/>
    </source>
</evidence>
<accession>A0A6A4GNI4</accession>
<keyword evidence="3" id="KW-0813">Transport</keyword>
<dbReference type="InterPro" id="IPR011989">
    <property type="entry name" value="ARM-like"/>
</dbReference>
<evidence type="ECO:0000256" key="7">
    <source>
        <dbReference type="ARBA" id="ARBA00023242"/>
    </source>
</evidence>
<keyword evidence="5" id="KW-0677">Repeat</keyword>
<dbReference type="OrthoDB" id="951172at2759"/>
<dbReference type="Gene3D" id="1.25.10.10">
    <property type="entry name" value="Leucine-rich Repeat Variant"/>
    <property type="match status" value="2"/>
</dbReference>
<dbReference type="InterPro" id="IPR040122">
    <property type="entry name" value="Importin_beta"/>
</dbReference>
<protein>
    <submittedName>
        <fullName evidence="9">ARM repeat-containing protein</fullName>
    </submittedName>
</protein>
<evidence type="ECO:0000313" key="10">
    <source>
        <dbReference type="Proteomes" id="UP000799118"/>
    </source>
</evidence>
<name>A0A6A4GNI4_9AGAR</name>
<dbReference type="FunFam" id="1.25.10.10:FF:000028">
    <property type="entry name" value="Transportin-1 isoform 1"/>
    <property type="match status" value="1"/>
</dbReference>
<dbReference type="EMBL" id="ML769829">
    <property type="protein sequence ID" value="KAE9387026.1"/>
    <property type="molecule type" value="Genomic_DNA"/>
</dbReference>
<evidence type="ECO:0000256" key="8">
    <source>
        <dbReference type="ARBA" id="ARBA00038423"/>
    </source>
</evidence>
<dbReference type="GO" id="GO:0006606">
    <property type="term" value="P:protein import into nucleus"/>
    <property type="evidence" value="ECO:0007669"/>
    <property type="project" value="InterPro"/>
</dbReference>
<proteinExistence type="inferred from homology"/>
<evidence type="ECO:0000313" key="9">
    <source>
        <dbReference type="EMBL" id="KAE9387026.1"/>
    </source>
</evidence>
<sequence>MPPLTNRWAKLKDNDLDLIPLLGCLASVTIAMGHSFLPYAPPVFERCCSIIHTSLLQYHRFQQNPDLDEPDKSFLVVALDLLLGLTQGLNMALEPLMTHSQPNLLTLLTICFKHLQAPVRQSAYALFGDLVMGCFTILRPYMPGIMTELILQLDPEPKVEFVSASNNAAWSVGEVALRYGRVIILDDPEFQEWVNPLILRIIPILLHPKAPRRLHENAAVSIGRIGLMHPGLVAPHLPEFAHAWCQTLCEILDDEVKDSAFRGLCTMVQVNPAGIAKVRRLRYYVKAAVLSAFDNGSVMIRNAAGQDIVSFLGVLEPRNWPECLSQLVNMLDLSDLDKQEAAFNVLEKACEDYPRKLDVEIGGTRPLDFMIPKFLSLADHPSSRMRSHAVACLSYFVPINCQSLFVHIDSFIACLFRRASDDDPSVRRHICEALVLLLAARPEKLMPEMEHVAETKTKNVALEACEFWLTFAEDSELAPFLQPLLGKVAPVLLDCMIYGEDDLLWLEAHRGPEARIGAYGEETIDSDDEDDYLDDEFVDEMSTEWNLRKCAAAALDVLAVRFSGDLLNVLLGPLKDKLWSSDWLQRESGILALGAMAEGCIEAIEPHLPTLVPYLINTLNDSKVNHLLDTGQYASWTAQPISDEHKQKYFIPTMEGLLRMVLDNNKRVQEAGCSAFATLEKYAGMELAPYLEPVLRNLVFAFEKYQHKNMLILYDAVGTLADAVGRELSNPTYVVILMPPLTNRWATLKDDDLDLIPLLECLASVTIAMGHSFLPYAPPVFERCCSIIHTSLLQYQQFQQNPDLDEPEKSFLVVALDLLSGLTQGLNMALEPLMTHSQPNLLTLLTICLKHPQAPVRQSAYALVGDLAMGCFTILRPYMPGIMTELILQLDPEPRLNSSALRTMRHGQSEKWHYDTDENPSHIIIILDDPEFQEWVDPLILRLIPILLHPKAPRSLHENAAVSIGRIGLMHPGLVAPRLPEFAHAWCQTLCEILDDEVKDSAFRGLCTMVQVNPAGIAKSLLWFCNSIVRWNQPSPELNNMFTTLLQGFKQHDEASSSWAAQVASFPPVIQERLAARYGI</sequence>
<keyword evidence="6" id="KW-0653">Protein transport</keyword>
<dbReference type="AlphaFoldDB" id="A0A6A4GNI4"/>
<evidence type="ECO:0000256" key="4">
    <source>
        <dbReference type="ARBA" id="ARBA00022490"/>
    </source>
</evidence>
<dbReference type="GO" id="GO:0031981">
    <property type="term" value="C:nuclear lumen"/>
    <property type="evidence" value="ECO:0007669"/>
    <property type="project" value="UniProtKB-ARBA"/>
</dbReference>
<evidence type="ECO:0000256" key="6">
    <source>
        <dbReference type="ARBA" id="ARBA00022927"/>
    </source>
</evidence>
<dbReference type="SUPFAM" id="SSF48371">
    <property type="entry name" value="ARM repeat"/>
    <property type="match status" value="2"/>
</dbReference>
<dbReference type="GO" id="GO:0005737">
    <property type="term" value="C:cytoplasm"/>
    <property type="evidence" value="ECO:0007669"/>
    <property type="project" value="UniProtKB-SubCell"/>
</dbReference>
<comment type="subcellular location">
    <subcellularLocation>
        <location evidence="2">Cytoplasm</location>
    </subcellularLocation>
    <subcellularLocation>
        <location evidence="1">Nucleus</location>
    </subcellularLocation>
</comment>
<reference evidence="9" key="1">
    <citation type="journal article" date="2019" name="Environ. Microbiol.">
        <title>Fungal ecological strategies reflected in gene transcription - a case study of two litter decomposers.</title>
        <authorList>
            <person name="Barbi F."/>
            <person name="Kohler A."/>
            <person name="Barry K."/>
            <person name="Baskaran P."/>
            <person name="Daum C."/>
            <person name="Fauchery L."/>
            <person name="Ihrmark K."/>
            <person name="Kuo A."/>
            <person name="LaButti K."/>
            <person name="Lipzen A."/>
            <person name="Morin E."/>
            <person name="Grigoriev I.V."/>
            <person name="Henrissat B."/>
            <person name="Lindahl B."/>
            <person name="Martin F."/>
        </authorList>
    </citation>
    <scope>NUCLEOTIDE SEQUENCE</scope>
    <source>
        <strain evidence="9">JB14</strain>
    </source>
</reference>
<evidence type="ECO:0000256" key="3">
    <source>
        <dbReference type="ARBA" id="ARBA00022448"/>
    </source>
</evidence>
<organism evidence="9 10">
    <name type="scientific">Gymnopus androsaceus JB14</name>
    <dbReference type="NCBI Taxonomy" id="1447944"/>
    <lineage>
        <taxon>Eukaryota</taxon>
        <taxon>Fungi</taxon>
        <taxon>Dikarya</taxon>
        <taxon>Basidiomycota</taxon>
        <taxon>Agaricomycotina</taxon>
        <taxon>Agaricomycetes</taxon>
        <taxon>Agaricomycetidae</taxon>
        <taxon>Agaricales</taxon>
        <taxon>Marasmiineae</taxon>
        <taxon>Omphalotaceae</taxon>
        <taxon>Gymnopus</taxon>
    </lineage>
</organism>
<keyword evidence="7" id="KW-0539">Nucleus</keyword>
<comment type="similarity">
    <text evidence="8">Belongs to the importin beta family. Importin beta-2 subfamily.</text>
</comment>